<keyword evidence="1" id="KW-1133">Transmembrane helix</keyword>
<feature type="transmembrane region" description="Helical" evidence="1">
    <location>
        <begin position="229"/>
        <end position="249"/>
    </location>
</feature>
<accession>A0A1F6CX13</accession>
<feature type="transmembrane region" description="Helical" evidence="1">
    <location>
        <begin position="369"/>
        <end position="389"/>
    </location>
</feature>
<name>A0A1F6CX13_9BACT</name>
<dbReference type="Proteomes" id="UP000176863">
    <property type="component" value="Unassembled WGS sequence"/>
</dbReference>
<evidence type="ECO:0008006" key="4">
    <source>
        <dbReference type="Google" id="ProtNLM"/>
    </source>
</evidence>
<proteinExistence type="predicted"/>
<feature type="transmembrane region" description="Helical" evidence="1">
    <location>
        <begin position="82"/>
        <end position="101"/>
    </location>
</feature>
<evidence type="ECO:0000256" key="1">
    <source>
        <dbReference type="SAM" id="Phobius"/>
    </source>
</evidence>
<feature type="transmembrane region" description="Helical" evidence="1">
    <location>
        <begin position="108"/>
        <end position="129"/>
    </location>
</feature>
<reference evidence="2 3" key="1">
    <citation type="journal article" date="2016" name="Nat. Commun.">
        <title>Thousands of microbial genomes shed light on interconnected biogeochemical processes in an aquifer system.</title>
        <authorList>
            <person name="Anantharaman K."/>
            <person name="Brown C.T."/>
            <person name="Hug L.A."/>
            <person name="Sharon I."/>
            <person name="Castelle C.J."/>
            <person name="Probst A.J."/>
            <person name="Thomas B.C."/>
            <person name="Singh A."/>
            <person name="Wilkins M.J."/>
            <person name="Karaoz U."/>
            <person name="Brodie E.L."/>
            <person name="Williams K.H."/>
            <person name="Hubbard S.S."/>
            <person name="Banfield J.F."/>
        </authorList>
    </citation>
    <scope>NUCLEOTIDE SEQUENCE [LARGE SCALE GENOMIC DNA]</scope>
</reference>
<gene>
    <name evidence="2" type="ORF">A2851_02255</name>
</gene>
<dbReference type="EMBL" id="MFKT01000009">
    <property type="protein sequence ID" value="OGG53685.1"/>
    <property type="molecule type" value="Genomic_DNA"/>
</dbReference>
<feature type="transmembrane region" description="Helical" evidence="1">
    <location>
        <begin position="273"/>
        <end position="294"/>
    </location>
</feature>
<feature type="transmembrane region" description="Helical" evidence="1">
    <location>
        <begin position="17"/>
        <end position="43"/>
    </location>
</feature>
<feature type="transmembrane region" description="Helical" evidence="1">
    <location>
        <begin position="159"/>
        <end position="177"/>
    </location>
</feature>
<keyword evidence="1" id="KW-0812">Transmembrane</keyword>
<sequence length="598" mass="68415">MNIFGYRNIPLTPAYRWLVLCLGCLFLLSIVPILSTCIAGGSLDDAARTFYFETYYSAMVREVVNGHPLMGNPYFYEHREGIAPAFFLPFWLTALPQVLGLSQSLSVLFNFSFWTLIFGLILYAFFVRLGLSPPWSAIGTLLCYLQVYVYLIRPVSMQAVYPFFLLFMFAFVVWWRKQNRYTNSFLGLATALTFYDYTYLWQVITIFLGLSFFSMLIMRDWPRVRAALVIGLGVAILIVPMVFLTLAQIHDPYYWETMMRIGLGRTHLPAGEAVWGGMRMFVFAILALSIWKWVVQKEVHTARTLFVLQYMLLGVAIEIASVSNVITGMDLETASHMARFVAMWLAIGIVAALYVVWDARARLRSLHPIQNIILCALFAFVGASALAYATSPLDFFKFNEVRMRITTEQAYMPALQWIDQHESTPQVIWTDPRAMLLQLIPIYTKHYVLFAPSGLLQLGSSDEMQERYLTAGSLSHLTLDQISADIWAYNGVGFAIDIPNTINRKVKVCRALHLSALGFSCGNLTDAQTLNATLYERMYRRYNEDIKPNLQEELKKFHVSYIMKDSLKDTAFHPEQLKNAELVHSDGRILIYKVFQAR</sequence>
<dbReference type="STRING" id="1798480.A2851_02255"/>
<keyword evidence="1" id="KW-0472">Membrane</keyword>
<dbReference type="AlphaFoldDB" id="A0A1F6CX13"/>
<feature type="transmembrane region" description="Helical" evidence="1">
    <location>
        <begin position="306"/>
        <end position="326"/>
    </location>
</feature>
<feature type="transmembrane region" description="Helical" evidence="1">
    <location>
        <begin position="338"/>
        <end position="357"/>
    </location>
</feature>
<protein>
    <recommendedName>
        <fullName evidence="4">Glycosyltransferase RgtA/B/C/D-like domain-containing protein</fullName>
    </recommendedName>
</protein>
<evidence type="ECO:0000313" key="2">
    <source>
        <dbReference type="EMBL" id="OGG53685.1"/>
    </source>
</evidence>
<feature type="transmembrane region" description="Helical" evidence="1">
    <location>
        <begin position="197"/>
        <end position="217"/>
    </location>
</feature>
<feature type="transmembrane region" description="Helical" evidence="1">
    <location>
        <begin position="135"/>
        <end position="152"/>
    </location>
</feature>
<evidence type="ECO:0000313" key="3">
    <source>
        <dbReference type="Proteomes" id="UP000176863"/>
    </source>
</evidence>
<comment type="caution">
    <text evidence="2">The sequence shown here is derived from an EMBL/GenBank/DDBJ whole genome shotgun (WGS) entry which is preliminary data.</text>
</comment>
<organism evidence="2 3">
    <name type="scientific">Candidatus Kaiserbacteria bacterium RIFCSPHIGHO2_01_FULL_53_29</name>
    <dbReference type="NCBI Taxonomy" id="1798480"/>
    <lineage>
        <taxon>Bacteria</taxon>
        <taxon>Candidatus Kaiseribacteriota</taxon>
    </lineage>
</organism>